<dbReference type="EMBL" id="BSPK01000031">
    <property type="protein sequence ID" value="GLS63917.1"/>
    <property type="molecule type" value="Genomic_DNA"/>
</dbReference>
<evidence type="ECO:0000313" key="3">
    <source>
        <dbReference type="EMBL" id="GLS63917.1"/>
    </source>
</evidence>
<keyword evidence="5" id="KW-1185">Reference proteome</keyword>
<sequence length="83" mass="8995">MLFAGQERRRSVRTIANVPGTATFANGRQVTCTVVDQSDTGAKLAFSAIGLLPERFELSFGARKARPVSVVWRRGLEVGVAFV</sequence>
<dbReference type="SUPFAM" id="SSF141371">
    <property type="entry name" value="PilZ domain-like"/>
    <property type="match status" value="1"/>
</dbReference>
<gene>
    <name evidence="3" type="ORF">GCM10007888_22980</name>
    <name evidence="2" type="ORF">MOX02_45430</name>
</gene>
<accession>A0A512J9C3</accession>
<comment type="caution">
    <text evidence="2">The sequence shown here is derived from an EMBL/GenBank/DDBJ whole genome shotgun (WGS) entry which is preliminary data.</text>
</comment>
<evidence type="ECO:0000313" key="5">
    <source>
        <dbReference type="Proteomes" id="UP001156856"/>
    </source>
</evidence>
<dbReference type="Gene3D" id="2.40.10.220">
    <property type="entry name" value="predicted glycosyltransferase like domains"/>
    <property type="match status" value="1"/>
</dbReference>
<evidence type="ECO:0000259" key="1">
    <source>
        <dbReference type="Pfam" id="PF07238"/>
    </source>
</evidence>
<dbReference type="OrthoDB" id="8479831at2"/>
<dbReference type="RefSeq" id="WP_147028047.1">
    <property type="nucleotide sequence ID" value="NZ_BJZU01000105.1"/>
</dbReference>
<dbReference type="GO" id="GO:0035438">
    <property type="term" value="F:cyclic-di-GMP binding"/>
    <property type="evidence" value="ECO:0007669"/>
    <property type="project" value="InterPro"/>
</dbReference>
<dbReference type="Pfam" id="PF07238">
    <property type="entry name" value="PilZ"/>
    <property type="match status" value="1"/>
</dbReference>
<evidence type="ECO:0000313" key="4">
    <source>
        <dbReference type="Proteomes" id="UP000321960"/>
    </source>
</evidence>
<dbReference type="AlphaFoldDB" id="A0A512J9C3"/>
<feature type="domain" description="PilZ" evidence="1">
    <location>
        <begin position="7"/>
        <end position="82"/>
    </location>
</feature>
<proteinExistence type="predicted"/>
<reference evidence="3" key="1">
    <citation type="journal article" date="2014" name="Int. J. Syst. Evol. Microbiol.">
        <title>Complete genome of a new Firmicutes species belonging to the dominant human colonic microbiota ('Ruminococcus bicirculans') reveals two chromosomes and a selective capacity to utilize plant glucans.</title>
        <authorList>
            <consortium name="NISC Comparative Sequencing Program"/>
            <person name="Wegmann U."/>
            <person name="Louis P."/>
            <person name="Goesmann A."/>
            <person name="Henrissat B."/>
            <person name="Duncan S.H."/>
            <person name="Flint H.J."/>
        </authorList>
    </citation>
    <scope>NUCLEOTIDE SEQUENCE</scope>
    <source>
        <strain evidence="3">NBRC 107715</strain>
    </source>
</reference>
<reference evidence="5" key="2">
    <citation type="journal article" date="2019" name="Int. J. Syst. Evol. Microbiol.">
        <title>The Global Catalogue of Microorganisms (GCM) 10K type strain sequencing project: providing services to taxonomists for standard genome sequencing and annotation.</title>
        <authorList>
            <consortium name="The Broad Institute Genomics Platform"/>
            <consortium name="The Broad Institute Genome Sequencing Center for Infectious Disease"/>
            <person name="Wu L."/>
            <person name="Ma J."/>
        </authorList>
    </citation>
    <scope>NUCLEOTIDE SEQUENCE [LARGE SCALE GENOMIC DNA]</scope>
    <source>
        <strain evidence="5">NBRC 107715</strain>
    </source>
</reference>
<dbReference type="Proteomes" id="UP000321960">
    <property type="component" value="Unassembled WGS sequence"/>
</dbReference>
<organism evidence="2 4">
    <name type="scientific">Methylobacterium oxalidis</name>
    <dbReference type="NCBI Taxonomy" id="944322"/>
    <lineage>
        <taxon>Bacteria</taxon>
        <taxon>Pseudomonadati</taxon>
        <taxon>Pseudomonadota</taxon>
        <taxon>Alphaproteobacteria</taxon>
        <taxon>Hyphomicrobiales</taxon>
        <taxon>Methylobacteriaceae</taxon>
        <taxon>Methylobacterium</taxon>
    </lineage>
</organism>
<evidence type="ECO:0000313" key="2">
    <source>
        <dbReference type="EMBL" id="GEP06505.1"/>
    </source>
</evidence>
<reference evidence="2 4" key="3">
    <citation type="submission" date="2019-07" db="EMBL/GenBank/DDBJ databases">
        <title>Whole genome shotgun sequence of Methylobacterium oxalidis NBRC 107715.</title>
        <authorList>
            <person name="Hosoyama A."/>
            <person name="Uohara A."/>
            <person name="Ohji S."/>
            <person name="Ichikawa N."/>
        </authorList>
    </citation>
    <scope>NUCLEOTIDE SEQUENCE [LARGE SCALE GENOMIC DNA]</scope>
    <source>
        <strain evidence="2 4">NBRC 107715</strain>
    </source>
</reference>
<dbReference type="Proteomes" id="UP001156856">
    <property type="component" value="Unassembled WGS sequence"/>
</dbReference>
<reference evidence="3" key="4">
    <citation type="submission" date="2023-01" db="EMBL/GenBank/DDBJ databases">
        <title>Draft genome sequence of Methylobacterium oxalidis strain NBRC 107715.</title>
        <authorList>
            <person name="Sun Q."/>
            <person name="Mori K."/>
        </authorList>
    </citation>
    <scope>NUCLEOTIDE SEQUENCE</scope>
    <source>
        <strain evidence="3">NBRC 107715</strain>
    </source>
</reference>
<dbReference type="EMBL" id="BJZU01000105">
    <property type="protein sequence ID" value="GEP06505.1"/>
    <property type="molecule type" value="Genomic_DNA"/>
</dbReference>
<dbReference type="InterPro" id="IPR009875">
    <property type="entry name" value="PilZ_domain"/>
</dbReference>
<name>A0A512J9C3_9HYPH</name>
<protein>
    <recommendedName>
        <fullName evidence="1">PilZ domain-containing protein</fullName>
    </recommendedName>
</protein>